<name>A0A4U5MJS8_STECR</name>
<dbReference type="Proteomes" id="UP000298663">
    <property type="component" value="Unassembled WGS sequence"/>
</dbReference>
<dbReference type="CDD" id="cd00839">
    <property type="entry name" value="MPP_PAPs"/>
    <property type="match status" value="1"/>
</dbReference>
<feature type="signal peptide" evidence="3">
    <location>
        <begin position="1"/>
        <end position="18"/>
    </location>
</feature>
<dbReference type="PANTHER" id="PTHR45867">
    <property type="entry name" value="PURPLE ACID PHOSPHATASE"/>
    <property type="match status" value="1"/>
</dbReference>
<keyword evidence="3" id="KW-0378">Hydrolase</keyword>
<dbReference type="EMBL" id="AZBU02000007">
    <property type="protein sequence ID" value="TKR69621.1"/>
    <property type="molecule type" value="Genomic_DNA"/>
</dbReference>
<gene>
    <name evidence="7" type="ORF">L596_021760</name>
</gene>
<dbReference type="Gene3D" id="3.60.21.10">
    <property type="match status" value="1"/>
</dbReference>
<dbReference type="OrthoDB" id="45007at2759"/>
<reference evidence="7 8" key="1">
    <citation type="journal article" date="2015" name="Genome Biol.">
        <title>Comparative genomics of Steinernema reveals deeply conserved gene regulatory networks.</title>
        <authorList>
            <person name="Dillman A.R."/>
            <person name="Macchietto M."/>
            <person name="Porter C.F."/>
            <person name="Rogers A."/>
            <person name="Williams B."/>
            <person name="Antoshechkin I."/>
            <person name="Lee M.M."/>
            <person name="Goodwin Z."/>
            <person name="Lu X."/>
            <person name="Lewis E.E."/>
            <person name="Goodrich-Blair H."/>
            <person name="Stock S.P."/>
            <person name="Adams B.J."/>
            <person name="Sternberg P.W."/>
            <person name="Mortazavi A."/>
        </authorList>
    </citation>
    <scope>NUCLEOTIDE SEQUENCE [LARGE SCALE GENOMIC DNA]</scope>
    <source>
        <strain evidence="7 8">ALL</strain>
    </source>
</reference>
<protein>
    <recommendedName>
        <fullName evidence="3">Purple acid phosphatase</fullName>
        <ecNumber evidence="3">3.1.3.2</ecNumber>
    </recommendedName>
</protein>
<evidence type="ECO:0000313" key="7">
    <source>
        <dbReference type="EMBL" id="TKR69621.1"/>
    </source>
</evidence>
<evidence type="ECO:0000256" key="2">
    <source>
        <dbReference type="ARBA" id="ARBA00023180"/>
    </source>
</evidence>
<dbReference type="InterPro" id="IPR029052">
    <property type="entry name" value="Metallo-depent_PP-like"/>
</dbReference>
<dbReference type="InterPro" id="IPR015914">
    <property type="entry name" value="PAPs_N"/>
</dbReference>
<organism evidence="7 8">
    <name type="scientific">Steinernema carpocapsae</name>
    <name type="common">Entomopathogenic nematode</name>
    <dbReference type="NCBI Taxonomy" id="34508"/>
    <lineage>
        <taxon>Eukaryota</taxon>
        <taxon>Metazoa</taxon>
        <taxon>Ecdysozoa</taxon>
        <taxon>Nematoda</taxon>
        <taxon>Chromadorea</taxon>
        <taxon>Rhabditida</taxon>
        <taxon>Tylenchina</taxon>
        <taxon>Panagrolaimomorpha</taxon>
        <taxon>Strongyloidoidea</taxon>
        <taxon>Steinernematidae</taxon>
        <taxon>Steinernema</taxon>
    </lineage>
</organism>
<proteinExistence type="inferred from homology"/>
<dbReference type="GO" id="GO:0046872">
    <property type="term" value="F:metal ion binding"/>
    <property type="evidence" value="ECO:0007669"/>
    <property type="project" value="InterPro"/>
</dbReference>
<feature type="domain" description="Purple acid phosphatase N-terminal" evidence="6">
    <location>
        <begin position="24"/>
        <end position="118"/>
    </location>
</feature>
<feature type="domain" description="Calcineurin-like phosphoesterase" evidence="4">
    <location>
        <begin position="131"/>
        <end position="328"/>
    </location>
</feature>
<dbReference type="Gene3D" id="2.60.40.380">
    <property type="entry name" value="Purple acid phosphatase-like, N-terminal"/>
    <property type="match status" value="1"/>
</dbReference>
<keyword evidence="8" id="KW-1185">Reference proteome</keyword>
<dbReference type="Pfam" id="PF16656">
    <property type="entry name" value="Pur_ac_phosph_N"/>
    <property type="match status" value="1"/>
</dbReference>
<evidence type="ECO:0000256" key="3">
    <source>
        <dbReference type="RuleBase" id="RU361203"/>
    </source>
</evidence>
<keyword evidence="1 3" id="KW-0732">Signal</keyword>
<dbReference type="InterPro" id="IPR025733">
    <property type="entry name" value="PAPs_C"/>
</dbReference>
<dbReference type="Pfam" id="PF14008">
    <property type="entry name" value="Metallophos_C"/>
    <property type="match status" value="1"/>
</dbReference>
<evidence type="ECO:0000256" key="1">
    <source>
        <dbReference type="ARBA" id="ARBA00022729"/>
    </source>
</evidence>
<evidence type="ECO:0000259" key="4">
    <source>
        <dbReference type="Pfam" id="PF00149"/>
    </source>
</evidence>
<evidence type="ECO:0000259" key="6">
    <source>
        <dbReference type="Pfam" id="PF16656"/>
    </source>
</evidence>
<dbReference type="InterPro" id="IPR041792">
    <property type="entry name" value="MPP_PAP"/>
</dbReference>
<dbReference type="SUPFAM" id="SSF49363">
    <property type="entry name" value="Purple acid phosphatase, N-terminal domain"/>
    <property type="match status" value="1"/>
</dbReference>
<dbReference type="SUPFAM" id="SSF56300">
    <property type="entry name" value="Metallo-dependent phosphatases"/>
    <property type="match status" value="1"/>
</dbReference>
<dbReference type="PANTHER" id="PTHR45867:SF10">
    <property type="entry name" value="PURPLE ACID PHOSPHATASE"/>
    <property type="match status" value="1"/>
</dbReference>
<dbReference type="InterPro" id="IPR004843">
    <property type="entry name" value="Calcineurin-like_PHP"/>
</dbReference>
<comment type="similarity">
    <text evidence="3">Belongs to the metallophosphoesterase superfamily. Purple acid phosphatase family.</text>
</comment>
<dbReference type="Pfam" id="PF00149">
    <property type="entry name" value="Metallophos"/>
    <property type="match status" value="1"/>
</dbReference>
<keyword evidence="2" id="KW-0325">Glycoprotein</keyword>
<accession>A0A4U5MJS8</accession>
<dbReference type="InterPro" id="IPR008963">
    <property type="entry name" value="Purple_acid_Pase-like_N"/>
</dbReference>
<dbReference type="STRING" id="34508.A0A4U5MJS8"/>
<reference evidence="7 8" key="2">
    <citation type="journal article" date="2019" name="G3 (Bethesda)">
        <title>Hybrid Assembly of the Genome of the Entomopathogenic Nematode Steinernema carpocapsae Identifies the X-Chromosome.</title>
        <authorList>
            <person name="Serra L."/>
            <person name="Macchietto M."/>
            <person name="Macias-Munoz A."/>
            <person name="McGill C.J."/>
            <person name="Rodriguez I.M."/>
            <person name="Rodriguez B."/>
            <person name="Murad R."/>
            <person name="Mortazavi A."/>
        </authorList>
    </citation>
    <scope>NUCLEOTIDE SEQUENCE [LARGE SCALE GENOMIC DNA]</scope>
    <source>
        <strain evidence="7 8">ALL</strain>
    </source>
</reference>
<dbReference type="EC" id="3.1.3.2" evidence="3"/>
<comment type="catalytic activity">
    <reaction evidence="3">
        <text>a phosphate monoester + H2O = an alcohol + phosphate</text>
        <dbReference type="Rhea" id="RHEA:15017"/>
        <dbReference type="ChEBI" id="CHEBI:15377"/>
        <dbReference type="ChEBI" id="CHEBI:30879"/>
        <dbReference type="ChEBI" id="CHEBI:43474"/>
        <dbReference type="ChEBI" id="CHEBI:67140"/>
        <dbReference type="EC" id="3.1.3.2"/>
    </reaction>
</comment>
<dbReference type="GO" id="GO:0003993">
    <property type="term" value="F:acid phosphatase activity"/>
    <property type="evidence" value="ECO:0007669"/>
    <property type="project" value="UniProtKB-EC"/>
</dbReference>
<dbReference type="AlphaFoldDB" id="A0A4U5MJS8"/>
<feature type="domain" description="Purple acid phosphatase C-terminal" evidence="5">
    <location>
        <begin position="354"/>
        <end position="413"/>
    </location>
</feature>
<sequence length="451" mass="52443">MVCLLFLSLFAFVGLGWAKPIYDPVQVHLSYHGNSDEMVVTWITMSKVDRDSYVVYGEDYTNLTMKATPYHIHHFKVEGIDEIERWVYKTTLTGLKERTIYYYRAGNDYKLSAVYNFKSLAKDMKEYTVCIYGDLGLKNGVSTDAVIEDAQDGKFDLIIHIGDIAYSMHSDKGRIGDKFFEKIVPISAFVPYMTVAGNHEHKYKFKHYKSRLTMPSNGVDIHDNQFYSFDLGDVHYIGLSSEYYGYNWIEHIKKQYAWLKKDLEANTKPWIITYLHRPYYCSNRDGHKSDCTGEDNEYIRVGDGEIPGFEKLFNEKGVDITFWGHKHFYERLFPVYNNQTFYQPLNVYYNAQTPVYVITGCAGNRENHALFNDYIVPYSAIRSEDYGYMIMKVHNGTHIHLTQMGAEKGNIVDDLWVTKEAGYRPGVKNAPVTGRKIDKELLRQINDKQDW</sequence>
<comment type="caution">
    <text evidence="7">The sequence shown here is derived from an EMBL/GenBank/DDBJ whole genome shotgun (WGS) entry which is preliminary data.</text>
</comment>
<evidence type="ECO:0000313" key="8">
    <source>
        <dbReference type="Proteomes" id="UP000298663"/>
    </source>
</evidence>
<feature type="chain" id="PRO_5021040159" description="Purple acid phosphatase" evidence="3">
    <location>
        <begin position="19"/>
        <end position="451"/>
    </location>
</feature>
<evidence type="ECO:0000259" key="5">
    <source>
        <dbReference type="Pfam" id="PF14008"/>
    </source>
</evidence>